<evidence type="ECO:0000259" key="2">
    <source>
        <dbReference type="Pfam" id="PF13568"/>
    </source>
</evidence>
<reference evidence="3" key="1">
    <citation type="submission" date="2020-10" db="EMBL/GenBank/DDBJ databases">
        <authorList>
            <person name="Gilroy R."/>
        </authorList>
    </citation>
    <scope>NUCLEOTIDE SEQUENCE</scope>
    <source>
        <strain evidence="3">G3-4614</strain>
    </source>
</reference>
<keyword evidence="1" id="KW-0732">Signal</keyword>
<accession>A0A9D9E4I5</accession>
<dbReference type="EMBL" id="JADIMW010000053">
    <property type="protein sequence ID" value="MBO8438223.1"/>
    <property type="molecule type" value="Genomic_DNA"/>
</dbReference>
<feature type="domain" description="Outer membrane protein beta-barrel" evidence="2">
    <location>
        <begin position="50"/>
        <end position="203"/>
    </location>
</feature>
<proteinExistence type="predicted"/>
<dbReference type="Proteomes" id="UP000823636">
    <property type="component" value="Unassembled WGS sequence"/>
</dbReference>
<sequence length="230" mass="25635">MLKKILFSLIAISISTCVPAQNIETPSSSTKDEIIDSYDDDDDDVVPKPIALGIGAKVGVNYSFANDIDNIDMNMKGNVGFNGGIILNMRFCRRPLSKYADTGRIGLQLEALYSSESFKAEGQKIHLNRYEIPLLFQWWFISRLCIEIGPTFTGTFSVSPEKISHKNITYITEDIKGNDIMLSIGTEYKGKKGFSMGLRYNLGNSNLANNFETKVSSLSFNIGWIFTVVK</sequence>
<name>A0A9D9E4I5_9BACT</name>
<dbReference type="Pfam" id="PF13568">
    <property type="entry name" value="OMP_b-brl_2"/>
    <property type="match status" value="1"/>
</dbReference>
<organism evidence="3 4">
    <name type="scientific">Candidatus Caccoplasma merdipullorum</name>
    <dbReference type="NCBI Taxonomy" id="2840718"/>
    <lineage>
        <taxon>Bacteria</taxon>
        <taxon>Pseudomonadati</taxon>
        <taxon>Bacteroidota</taxon>
        <taxon>Bacteroidia</taxon>
        <taxon>Bacteroidales</taxon>
        <taxon>Bacteroidaceae</taxon>
        <taxon>Bacteroidaceae incertae sedis</taxon>
        <taxon>Candidatus Caccoplasma</taxon>
    </lineage>
</organism>
<gene>
    <name evidence="3" type="ORF">IAC54_04910</name>
</gene>
<dbReference type="AlphaFoldDB" id="A0A9D9E4I5"/>
<protein>
    <submittedName>
        <fullName evidence="3">PorT family protein</fullName>
    </submittedName>
</protein>
<evidence type="ECO:0000313" key="4">
    <source>
        <dbReference type="Proteomes" id="UP000823636"/>
    </source>
</evidence>
<dbReference type="InterPro" id="IPR025665">
    <property type="entry name" value="Beta-barrel_OMP_2"/>
</dbReference>
<evidence type="ECO:0000256" key="1">
    <source>
        <dbReference type="SAM" id="SignalP"/>
    </source>
</evidence>
<evidence type="ECO:0000313" key="3">
    <source>
        <dbReference type="EMBL" id="MBO8438223.1"/>
    </source>
</evidence>
<comment type="caution">
    <text evidence="3">The sequence shown here is derived from an EMBL/GenBank/DDBJ whole genome shotgun (WGS) entry which is preliminary data.</text>
</comment>
<feature type="signal peptide" evidence="1">
    <location>
        <begin position="1"/>
        <end position="20"/>
    </location>
</feature>
<reference evidence="3" key="2">
    <citation type="journal article" date="2021" name="PeerJ">
        <title>Extensive microbial diversity within the chicken gut microbiome revealed by metagenomics and culture.</title>
        <authorList>
            <person name="Gilroy R."/>
            <person name="Ravi A."/>
            <person name="Getino M."/>
            <person name="Pursley I."/>
            <person name="Horton D.L."/>
            <person name="Alikhan N.F."/>
            <person name="Baker D."/>
            <person name="Gharbi K."/>
            <person name="Hall N."/>
            <person name="Watson M."/>
            <person name="Adriaenssens E.M."/>
            <person name="Foster-Nyarko E."/>
            <person name="Jarju S."/>
            <person name="Secka A."/>
            <person name="Antonio M."/>
            <person name="Oren A."/>
            <person name="Chaudhuri R.R."/>
            <person name="La Ragione R."/>
            <person name="Hildebrand F."/>
            <person name="Pallen M.J."/>
        </authorList>
    </citation>
    <scope>NUCLEOTIDE SEQUENCE</scope>
    <source>
        <strain evidence="3">G3-4614</strain>
    </source>
</reference>
<feature type="chain" id="PRO_5038768197" evidence="1">
    <location>
        <begin position="21"/>
        <end position="230"/>
    </location>
</feature>